<keyword evidence="2" id="KW-1185">Reference proteome</keyword>
<dbReference type="EMBL" id="AP021874">
    <property type="protein sequence ID" value="BBO66800.1"/>
    <property type="molecule type" value="Genomic_DNA"/>
</dbReference>
<organism evidence="1 2">
    <name type="scientific">Desulfosarcina alkanivorans</name>
    <dbReference type="NCBI Taxonomy" id="571177"/>
    <lineage>
        <taxon>Bacteria</taxon>
        <taxon>Pseudomonadati</taxon>
        <taxon>Thermodesulfobacteriota</taxon>
        <taxon>Desulfobacteria</taxon>
        <taxon>Desulfobacterales</taxon>
        <taxon>Desulfosarcinaceae</taxon>
        <taxon>Desulfosarcina</taxon>
    </lineage>
</organism>
<protein>
    <recommendedName>
        <fullName evidence="3">DUF3047 domain-containing protein</fullName>
    </recommendedName>
</protein>
<evidence type="ECO:0008006" key="3">
    <source>
        <dbReference type="Google" id="ProtNLM"/>
    </source>
</evidence>
<dbReference type="Proteomes" id="UP000427906">
    <property type="component" value="Chromosome"/>
</dbReference>
<dbReference type="AlphaFoldDB" id="A0A5K7YFJ1"/>
<dbReference type="Pfam" id="PF11249">
    <property type="entry name" value="DUF3047"/>
    <property type="match status" value="1"/>
</dbReference>
<dbReference type="InterPro" id="IPR021409">
    <property type="entry name" value="DUF3047"/>
</dbReference>
<accession>A0A5K7YFJ1</accession>
<evidence type="ECO:0000313" key="1">
    <source>
        <dbReference type="EMBL" id="BBO66800.1"/>
    </source>
</evidence>
<dbReference type="KEGG" id="dalk:DSCA_07300"/>
<sequence length="235" mass="25748">MVLAAGIAGGADDHAIHVGRFSQMAPGAPLTGWEPMTFSKITSHTRYALVEDNGRTVLRADSRASASGMVKKVDLDPADCPVLTWEWKISNTISKGNVKQKSGDDYAARIYITFARDPGHLSFFQRARTGAIKMLYGQTPPEAALAYVWGNRAEVGSVHPSPYTDRLQLIVVESGPDHLDRWRTARRNIADDFERAFGTDPPRISGIAVMSDTDNTGESATAWYGDIVLHRKMAD</sequence>
<reference evidence="1 2" key="1">
    <citation type="submission" date="2019-11" db="EMBL/GenBank/DDBJ databases">
        <title>Comparative genomics of hydrocarbon-degrading Desulfosarcina strains.</title>
        <authorList>
            <person name="Watanabe M."/>
            <person name="Kojima H."/>
            <person name="Fukui M."/>
        </authorList>
    </citation>
    <scope>NUCLEOTIDE SEQUENCE [LARGE SCALE GENOMIC DNA]</scope>
    <source>
        <strain evidence="1 2">PL12</strain>
    </source>
</reference>
<name>A0A5K7YFJ1_9BACT</name>
<gene>
    <name evidence="1" type="ORF">DSCA_07300</name>
</gene>
<evidence type="ECO:0000313" key="2">
    <source>
        <dbReference type="Proteomes" id="UP000427906"/>
    </source>
</evidence>
<proteinExistence type="predicted"/>